<evidence type="ECO:0000313" key="2">
    <source>
        <dbReference type="EMBL" id="RYJ63227.1"/>
    </source>
</evidence>
<dbReference type="RefSeq" id="WP_126188797.1">
    <property type="nucleotide sequence ID" value="NZ_RWYU02000002.1"/>
</dbReference>
<accession>A0A482UD87</accession>
<keyword evidence="1" id="KW-0472">Membrane</keyword>
<name>A0A482UD87_9PSED</name>
<gene>
    <name evidence="2" type="ORF">EJA06_004540</name>
</gene>
<feature type="transmembrane region" description="Helical" evidence="1">
    <location>
        <begin position="7"/>
        <end position="27"/>
    </location>
</feature>
<evidence type="ECO:0000313" key="3">
    <source>
        <dbReference type="Proteomes" id="UP000282800"/>
    </source>
</evidence>
<evidence type="ECO:0000256" key="1">
    <source>
        <dbReference type="SAM" id="Phobius"/>
    </source>
</evidence>
<keyword evidence="1" id="KW-1133">Transmembrane helix</keyword>
<protein>
    <submittedName>
        <fullName evidence="2">Uncharacterized protein</fullName>
    </submittedName>
</protein>
<dbReference type="EMBL" id="RWYU02000002">
    <property type="protein sequence ID" value="RYJ63227.1"/>
    <property type="molecule type" value="Genomic_DNA"/>
</dbReference>
<dbReference type="AlphaFoldDB" id="A0A482UD87"/>
<comment type="caution">
    <text evidence="2">The sequence shown here is derived from an EMBL/GenBank/DDBJ whole genome shotgun (WGS) entry which is preliminary data.</text>
</comment>
<sequence>MKIVLYVWFAVDLLIGGVLSTSVLLGLEVSDESVRWNGVRLLIEIAALAVIAEFGKREARRHG</sequence>
<dbReference type="Proteomes" id="UP000282800">
    <property type="component" value="Unassembled WGS sequence"/>
</dbReference>
<reference evidence="2 3" key="1">
    <citation type="submission" date="2019-01" db="EMBL/GenBank/DDBJ databases">
        <title>High-quality draft genome of. Pseudomonas songnenensis str. L103, a full-fledged denitrifier isolated from 100 meters deep aquifer in a heavily nitrogen fertilized agricultural area.</title>
        <authorList>
            <person name="Liu M."/>
            <person name="Liu B."/>
        </authorList>
    </citation>
    <scope>NUCLEOTIDE SEQUENCE [LARGE SCALE GENOMIC DNA]</scope>
    <source>
        <strain evidence="2 3">L103</strain>
    </source>
</reference>
<organism evidence="2 3">
    <name type="scientific">Pseudomonas songnenensis</name>
    <dbReference type="NCBI Taxonomy" id="1176259"/>
    <lineage>
        <taxon>Bacteria</taxon>
        <taxon>Pseudomonadati</taxon>
        <taxon>Pseudomonadota</taxon>
        <taxon>Gammaproteobacteria</taxon>
        <taxon>Pseudomonadales</taxon>
        <taxon>Pseudomonadaceae</taxon>
        <taxon>Pseudomonas</taxon>
    </lineage>
</organism>
<proteinExistence type="predicted"/>
<keyword evidence="1" id="KW-0812">Transmembrane</keyword>